<evidence type="ECO:0000313" key="8">
    <source>
        <dbReference type="Proteomes" id="UP000799437"/>
    </source>
</evidence>
<evidence type="ECO:0000256" key="3">
    <source>
        <dbReference type="ARBA" id="ARBA00022989"/>
    </source>
</evidence>
<dbReference type="EMBL" id="ML996570">
    <property type="protein sequence ID" value="KAF2758860.1"/>
    <property type="molecule type" value="Genomic_DNA"/>
</dbReference>
<keyword evidence="8" id="KW-1185">Reference proteome</keyword>
<gene>
    <name evidence="7" type="ORF">EJ05DRAFT_537259</name>
</gene>
<dbReference type="RefSeq" id="XP_033601311.1">
    <property type="nucleotide sequence ID" value="XM_033749373.1"/>
</dbReference>
<sequence length="443" mass="50064">MADLFNKFFGSGSTPSHAPATDADFADFAEAPDPSPVSIASDPSIPSAPFATGTAKPFTKWYRVWERTQASDFYLEMMIAPFILLILLFHFYGIRVNRRKAKSWATAHAPVMQQEFAVIGFGDTRKTPNIDEAASQGLAGMAFDMVVPEQLLKEKAANEFITYATGRQNVAFMDVKLTFVKRYNPILRYGEIALGFFFESLPASEERMEVSIYNFDGRESSLVPSAESVKKSGNSTYDGFVFAVVHKNLMKRLRDDRYDLSLTTTKDNAKLPTWATVMSESAEITDTLLTADLIKAIETAGEENFEAIIITDMPIDQPKKLDELVPKKRTTLSLRIPSNDKYSAHLPLFQSAIRIVDSLVSGGRFRAEALRRVKQTREDEMKKIRKIDDSEKAEERKLKADKEKKEKRDASLKNLSAEDQRKFLEKEREKSQRKGQKKMTMKA</sequence>
<evidence type="ECO:0000256" key="6">
    <source>
        <dbReference type="SAM" id="Phobius"/>
    </source>
</evidence>
<dbReference type="OrthoDB" id="10039147at2759"/>
<dbReference type="Proteomes" id="UP000799437">
    <property type="component" value="Unassembled WGS sequence"/>
</dbReference>
<evidence type="ECO:0000256" key="5">
    <source>
        <dbReference type="SAM" id="MobiDB-lite"/>
    </source>
</evidence>
<accession>A0A6A6WA75</accession>
<evidence type="ECO:0000256" key="2">
    <source>
        <dbReference type="ARBA" id="ARBA00022692"/>
    </source>
</evidence>
<dbReference type="GO" id="GO:0032469">
    <property type="term" value="P:endoplasmic reticulum calcium ion homeostasis"/>
    <property type="evidence" value="ECO:0007669"/>
    <property type="project" value="InterPro"/>
</dbReference>
<organism evidence="7 8">
    <name type="scientific">Pseudovirgaria hyperparasitica</name>
    <dbReference type="NCBI Taxonomy" id="470096"/>
    <lineage>
        <taxon>Eukaryota</taxon>
        <taxon>Fungi</taxon>
        <taxon>Dikarya</taxon>
        <taxon>Ascomycota</taxon>
        <taxon>Pezizomycotina</taxon>
        <taxon>Dothideomycetes</taxon>
        <taxon>Dothideomycetes incertae sedis</taxon>
        <taxon>Acrospermales</taxon>
        <taxon>Acrospermaceae</taxon>
        <taxon>Pseudovirgaria</taxon>
    </lineage>
</organism>
<feature type="compositionally biased region" description="Basic and acidic residues" evidence="5">
    <location>
        <begin position="376"/>
        <end position="432"/>
    </location>
</feature>
<feature type="region of interest" description="Disordered" evidence="5">
    <location>
        <begin position="376"/>
        <end position="443"/>
    </location>
</feature>
<comment type="subcellular location">
    <subcellularLocation>
        <location evidence="1">Membrane</location>
        <topology evidence="1">Single-pass membrane protein</topology>
    </subcellularLocation>
</comment>
<dbReference type="PANTHER" id="PTHR12883">
    <property type="entry name" value="ADIPOCYTE-SPECIFIC PROTEIN 4-RELATED"/>
    <property type="match status" value="1"/>
</dbReference>
<dbReference type="GeneID" id="54490427"/>
<keyword evidence="2 6" id="KW-0812">Transmembrane</keyword>
<evidence type="ECO:0000256" key="1">
    <source>
        <dbReference type="ARBA" id="ARBA00004167"/>
    </source>
</evidence>
<name>A0A6A6WA75_9PEZI</name>
<dbReference type="GO" id="GO:0016020">
    <property type="term" value="C:membrane"/>
    <property type="evidence" value="ECO:0007669"/>
    <property type="project" value="UniProtKB-SubCell"/>
</dbReference>
<keyword evidence="4 6" id="KW-0472">Membrane</keyword>
<protein>
    <submittedName>
        <fullName evidence="7">DUF1682-domain-containing protein</fullName>
    </submittedName>
</protein>
<dbReference type="Pfam" id="PF07946">
    <property type="entry name" value="CCDC47"/>
    <property type="match status" value="1"/>
</dbReference>
<dbReference type="GO" id="GO:0005783">
    <property type="term" value="C:endoplasmic reticulum"/>
    <property type="evidence" value="ECO:0007669"/>
    <property type="project" value="InterPro"/>
</dbReference>
<dbReference type="AlphaFoldDB" id="A0A6A6WA75"/>
<evidence type="ECO:0000313" key="7">
    <source>
        <dbReference type="EMBL" id="KAF2758860.1"/>
    </source>
</evidence>
<dbReference type="InterPro" id="IPR012879">
    <property type="entry name" value="CCDC47"/>
</dbReference>
<feature type="compositionally biased region" description="Basic residues" evidence="5">
    <location>
        <begin position="433"/>
        <end position="443"/>
    </location>
</feature>
<keyword evidence="3 6" id="KW-1133">Transmembrane helix</keyword>
<reference evidence="7" key="1">
    <citation type="journal article" date="2020" name="Stud. Mycol.">
        <title>101 Dothideomycetes genomes: a test case for predicting lifestyles and emergence of pathogens.</title>
        <authorList>
            <person name="Haridas S."/>
            <person name="Albert R."/>
            <person name="Binder M."/>
            <person name="Bloem J."/>
            <person name="Labutti K."/>
            <person name="Salamov A."/>
            <person name="Andreopoulos B."/>
            <person name="Baker S."/>
            <person name="Barry K."/>
            <person name="Bills G."/>
            <person name="Bluhm B."/>
            <person name="Cannon C."/>
            <person name="Castanera R."/>
            <person name="Culley D."/>
            <person name="Daum C."/>
            <person name="Ezra D."/>
            <person name="Gonzalez J."/>
            <person name="Henrissat B."/>
            <person name="Kuo A."/>
            <person name="Liang C."/>
            <person name="Lipzen A."/>
            <person name="Lutzoni F."/>
            <person name="Magnuson J."/>
            <person name="Mondo S."/>
            <person name="Nolan M."/>
            <person name="Ohm R."/>
            <person name="Pangilinan J."/>
            <person name="Park H.-J."/>
            <person name="Ramirez L."/>
            <person name="Alfaro M."/>
            <person name="Sun H."/>
            <person name="Tritt A."/>
            <person name="Yoshinaga Y."/>
            <person name="Zwiers L.-H."/>
            <person name="Turgeon B."/>
            <person name="Goodwin S."/>
            <person name="Spatafora J."/>
            <person name="Crous P."/>
            <person name="Grigoriev I."/>
        </authorList>
    </citation>
    <scope>NUCLEOTIDE SEQUENCE</scope>
    <source>
        <strain evidence="7">CBS 121739</strain>
    </source>
</reference>
<dbReference type="GO" id="GO:0005509">
    <property type="term" value="F:calcium ion binding"/>
    <property type="evidence" value="ECO:0007669"/>
    <property type="project" value="InterPro"/>
</dbReference>
<proteinExistence type="predicted"/>
<dbReference type="PANTHER" id="PTHR12883:SF0">
    <property type="entry name" value="PAT COMPLEX SUBUNIT CCDC47"/>
    <property type="match status" value="1"/>
</dbReference>
<feature type="transmembrane region" description="Helical" evidence="6">
    <location>
        <begin position="73"/>
        <end position="94"/>
    </location>
</feature>
<evidence type="ECO:0000256" key="4">
    <source>
        <dbReference type="ARBA" id="ARBA00023136"/>
    </source>
</evidence>